<dbReference type="InterPro" id="IPR029063">
    <property type="entry name" value="SAM-dependent_MTases_sf"/>
</dbReference>
<protein>
    <recommendedName>
        <fullName evidence="5">Methyltransferase domain-containing protein</fullName>
    </recommendedName>
</protein>
<dbReference type="SUPFAM" id="SSF53335">
    <property type="entry name" value="S-adenosyl-L-methionine-dependent methyltransferases"/>
    <property type="match status" value="1"/>
</dbReference>
<sequence length="242" mass="27042">MPVTTELEAAVNRGFDPQRGLSTDPIVVMDPMRALLEDYSKIPPEGVTEAVKEVGHKLVDLGCGFGQELRLLAKTYHGARSETLYGIDLRPEFIDLGYDLFRDRNTLKSHFIIADILADKPLAISQLSGSIDIVHASFLFHLFNWDQQVFIAKRALALLCARPGSLIIGQNIGHHDPKKFSAVGAILPFHHNASSWTALWDHVREVTGVAFSMQVWKRFDHPSLPAVRSTELHVLSFVVRLQ</sequence>
<comment type="similarity">
    <text evidence="4">Belongs to the class I-like SAM-binding methyltransferase superfamily.</text>
</comment>
<gene>
    <name evidence="6" type="ORF">IFM46972_10922</name>
</gene>
<evidence type="ECO:0000256" key="3">
    <source>
        <dbReference type="ARBA" id="ARBA00022691"/>
    </source>
</evidence>
<dbReference type="InterPro" id="IPR041698">
    <property type="entry name" value="Methyltransf_25"/>
</dbReference>
<dbReference type="PANTHER" id="PTHR35897">
    <property type="entry name" value="METHYLTRANSFERASE AUSD"/>
    <property type="match status" value="1"/>
</dbReference>
<dbReference type="AlphaFoldDB" id="A0A8H3XR91"/>
<evidence type="ECO:0000256" key="1">
    <source>
        <dbReference type="ARBA" id="ARBA00005179"/>
    </source>
</evidence>
<keyword evidence="3" id="KW-0949">S-adenosyl-L-methionine</keyword>
<proteinExistence type="inferred from homology"/>
<keyword evidence="2" id="KW-0808">Transferase</keyword>
<evidence type="ECO:0000313" key="7">
    <source>
        <dbReference type="Proteomes" id="UP000465221"/>
    </source>
</evidence>
<evidence type="ECO:0000256" key="2">
    <source>
        <dbReference type="ARBA" id="ARBA00022679"/>
    </source>
</evidence>
<evidence type="ECO:0000259" key="5">
    <source>
        <dbReference type="Pfam" id="PF13649"/>
    </source>
</evidence>
<dbReference type="EMBL" id="BLKC01000160">
    <property type="protein sequence ID" value="GFF57847.1"/>
    <property type="molecule type" value="Genomic_DNA"/>
</dbReference>
<dbReference type="PANTHER" id="PTHR35897:SF1">
    <property type="entry name" value="METHYLTRANSFERASE AUSD"/>
    <property type="match status" value="1"/>
</dbReference>
<comment type="pathway">
    <text evidence="1">Secondary metabolite biosynthesis.</text>
</comment>
<organism evidence="6 7">
    <name type="scientific">Aspergillus udagawae</name>
    <dbReference type="NCBI Taxonomy" id="91492"/>
    <lineage>
        <taxon>Eukaryota</taxon>
        <taxon>Fungi</taxon>
        <taxon>Dikarya</taxon>
        <taxon>Ascomycota</taxon>
        <taxon>Pezizomycotina</taxon>
        <taxon>Eurotiomycetes</taxon>
        <taxon>Eurotiomycetidae</taxon>
        <taxon>Eurotiales</taxon>
        <taxon>Aspergillaceae</taxon>
        <taxon>Aspergillus</taxon>
        <taxon>Aspergillus subgen. Fumigati</taxon>
    </lineage>
</organism>
<feature type="domain" description="Methyltransferase" evidence="5">
    <location>
        <begin position="59"/>
        <end position="155"/>
    </location>
</feature>
<dbReference type="CDD" id="cd02440">
    <property type="entry name" value="AdoMet_MTases"/>
    <property type="match status" value="1"/>
</dbReference>
<evidence type="ECO:0000313" key="6">
    <source>
        <dbReference type="EMBL" id="GFF57847.1"/>
    </source>
</evidence>
<dbReference type="Pfam" id="PF13649">
    <property type="entry name" value="Methyltransf_25"/>
    <property type="match status" value="1"/>
</dbReference>
<dbReference type="Proteomes" id="UP000465221">
    <property type="component" value="Unassembled WGS sequence"/>
</dbReference>
<accession>A0A8H3XR91</accession>
<comment type="caution">
    <text evidence="6">The sequence shown here is derived from an EMBL/GenBank/DDBJ whole genome shotgun (WGS) entry which is preliminary data.</text>
</comment>
<evidence type="ECO:0000256" key="4">
    <source>
        <dbReference type="ARBA" id="ARBA00038314"/>
    </source>
</evidence>
<dbReference type="InterPro" id="IPR051654">
    <property type="entry name" value="Meroterpenoid_MTases"/>
</dbReference>
<dbReference type="GO" id="GO:0016740">
    <property type="term" value="F:transferase activity"/>
    <property type="evidence" value="ECO:0007669"/>
    <property type="project" value="UniProtKB-KW"/>
</dbReference>
<dbReference type="Gene3D" id="3.40.50.150">
    <property type="entry name" value="Vaccinia Virus protein VP39"/>
    <property type="match status" value="1"/>
</dbReference>
<reference evidence="6 7" key="1">
    <citation type="submission" date="2020-01" db="EMBL/GenBank/DDBJ databases">
        <title>Draft genome sequence of Aspergillus udagawae IFM 46972.</title>
        <authorList>
            <person name="Takahashi H."/>
            <person name="Yaguchi T."/>
        </authorList>
    </citation>
    <scope>NUCLEOTIDE SEQUENCE [LARGE SCALE GENOMIC DNA]</scope>
    <source>
        <strain evidence="6 7">IFM 46972</strain>
    </source>
</reference>
<name>A0A8H3XR91_9EURO</name>